<comment type="caution">
    <text evidence="7">The sequence shown here is derived from an EMBL/GenBank/DDBJ whole genome shotgun (WGS) entry which is preliminary data.</text>
</comment>
<dbReference type="AlphaFoldDB" id="A0A1C7NYI3"/>
<dbReference type="InterPro" id="IPR002938">
    <property type="entry name" value="FAD-bd"/>
</dbReference>
<keyword evidence="3" id="KW-0274">FAD</keyword>
<keyword evidence="4" id="KW-0560">Oxidoreductase</keyword>
<evidence type="ECO:0000259" key="6">
    <source>
        <dbReference type="Pfam" id="PF01494"/>
    </source>
</evidence>
<dbReference type="PRINTS" id="PR00420">
    <property type="entry name" value="RNGMNOXGNASE"/>
</dbReference>
<dbReference type="SUPFAM" id="SSF51905">
    <property type="entry name" value="FAD/NAD(P)-binding domain"/>
    <property type="match status" value="1"/>
</dbReference>
<dbReference type="GO" id="GO:0004497">
    <property type="term" value="F:monooxygenase activity"/>
    <property type="evidence" value="ECO:0007669"/>
    <property type="project" value="UniProtKB-KW"/>
</dbReference>
<dbReference type="Pfam" id="PF01494">
    <property type="entry name" value="FAD_binding_3"/>
    <property type="match status" value="1"/>
</dbReference>
<sequence>MNRGKPVAIVGAGIAGLTAALCFARKGIPSEIFERTSALSEAGAGLQLSPNATRILARLGLLPQLEKVWSEPEVIDLVDGTSLRTLASVPSGPFARDHWASPYGVLRRTDLQTTLLDAVEANPLCRLHLGMQIDDPAAGSIAQIIGTVPRLVVGADGVWSGIRDRMEGAGKAMFSGNVAWRLTLGEAAAPAVFESRKVAAFLGGGSHLVAYPLVKTGSFNVVAITGGRNPGDAWDHALPEDESRRRLLSAAFSGWHPQIAHMLKQASAPTIWPLYEVGDGAWHRGEEAILIGDAAHAMMPFAAQGAAMAIEDAFELASFVANGQSLSAFVDHRKSRIARVRSRGAFNRFAYHARGPVRLGRDLVLSMRRPESLAADFDWLYGYEPRD</sequence>
<keyword evidence="8" id="KW-1185">Reference proteome</keyword>
<protein>
    <submittedName>
        <fullName evidence="7">Salicylate hydroxylase</fullName>
    </submittedName>
</protein>
<evidence type="ECO:0000256" key="5">
    <source>
        <dbReference type="ARBA" id="ARBA00023033"/>
    </source>
</evidence>
<accession>A0A1C7NYI3</accession>
<reference evidence="7 8" key="1">
    <citation type="journal article" date="2016" name="Syst. Appl. Microbiol.">
        <title>Pararhizobium polonicum sp. nov. isolated from tumors on stone fruit rootstocks.</title>
        <authorList>
            <person name="Pulawska J."/>
            <person name="Kuzmanovic N."/>
            <person name="Willems A."/>
            <person name="Pothier J.F."/>
        </authorList>
    </citation>
    <scope>NUCLEOTIDE SEQUENCE [LARGE SCALE GENOMIC DNA]</scope>
    <source>
        <strain evidence="7 8">F5.1</strain>
    </source>
</reference>
<comment type="cofactor">
    <cofactor evidence="1">
        <name>FAD</name>
        <dbReference type="ChEBI" id="CHEBI:57692"/>
    </cofactor>
</comment>
<evidence type="ECO:0000256" key="4">
    <source>
        <dbReference type="ARBA" id="ARBA00023002"/>
    </source>
</evidence>
<dbReference type="Gene3D" id="3.50.50.60">
    <property type="entry name" value="FAD/NAD(P)-binding domain"/>
    <property type="match status" value="1"/>
</dbReference>
<evidence type="ECO:0000256" key="3">
    <source>
        <dbReference type="ARBA" id="ARBA00022827"/>
    </source>
</evidence>
<organism evidence="7 8">
    <name type="scientific">Pararhizobium polonicum</name>
    <dbReference type="NCBI Taxonomy" id="1612624"/>
    <lineage>
        <taxon>Bacteria</taxon>
        <taxon>Pseudomonadati</taxon>
        <taxon>Pseudomonadota</taxon>
        <taxon>Alphaproteobacteria</taxon>
        <taxon>Hyphomicrobiales</taxon>
        <taxon>Rhizobiaceae</taxon>
        <taxon>Rhizobium/Agrobacterium group</taxon>
        <taxon>Pararhizobium</taxon>
    </lineage>
</organism>
<dbReference type="Proteomes" id="UP000093111">
    <property type="component" value="Unassembled WGS sequence"/>
</dbReference>
<dbReference type="PANTHER" id="PTHR13789:SF318">
    <property type="entry name" value="GERANYLGERANYL DIPHOSPHATE REDUCTASE"/>
    <property type="match status" value="1"/>
</dbReference>
<dbReference type="PATRIC" id="fig|1612624.7.peg.5487"/>
<evidence type="ECO:0000256" key="2">
    <source>
        <dbReference type="ARBA" id="ARBA00022630"/>
    </source>
</evidence>
<evidence type="ECO:0000313" key="8">
    <source>
        <dbReference type="Proteomes" id="UP000093111"/>
    </source>
</evidence>
<name>A0A1C7NYI3_9HYPH</name>
<dbReference type="PANTHER" id="PTHR13789">
    <property type="entry name" value="MONOOXYGENASE"/>
    <property type="match status" value="1"/>
</dbReference>
<dbReference type="RefSeq" id="WP_068955488.1">
    <property type="nucleotide sequence ID" value="NZ_LGLV01000011.1"/>
</dbReference>
<gene>
    <name evidence="7" type="ORF">ADU59_17725</name>
</gene>
<dbReference type="STRING" id="1612624.ADU59_17725"/>
<keyword evidence="5" id="KW-0503">Monooxygenase</keyword>
<dbReference type="InterPro" id="IPR036188">
    <property type="entry name" value="FAD/NAD-bd_sf"/>
</dbReference>
<proteinExistence type="predicted"/>
<dbReference type="SUPFAM" id="SSF54373">
    <property type="entry name" value="FAD-linked reductases, C-terminal domain"/>
    <property type="match status" value="1"/>
</dbReference>
<keyword evidence="2" id="KW-0285">Flavoprotein</keyword>
<dbReference type="EMBL" id="LGLV01000011">
    <property type="protein sequence ID" value="OBZ94043.1"/>
    <property type="molecule type" value="Genomic_DNA"/>
</dbReference>
<dbReference type="OrthoDB" id="4230779at2"/>
<evidence type="ECO:0000313" key="7">
    <source>
        <dbReference type="EMBL" id="OBZ94043.1"/>
    </source>
</evidence>
<dbReference type="InterPro" id="IPR050493">
    <property type="entry name" value="FAD-dep_Monooxygenase_BioMet"/>
</dbReference>
<evidence type="ECO:0000256" key="1">
    <source>
        <dbReference type="ARBA" id="ARBA00001974"/>
    </source>
</evidence>
<feature type="domain" description="FAD-binding" evidence="6">
    <location>
        <begin position="6"/>
        <end position="321"/>
    </location>
</feature>
<dbReference type="GO" id="GO:0071949">
    <property type="term" value="F:FAD binding"/>
    <property type="evidence" value="ECO:0007669"/>
    <property type="project" value="InterPro"/>
</dbReference>